<gene>
    <name evidence="2" type="ORF">A3E44_04755</name>
</gene>
<comment type="caution">
    <text evidence="2">The sequence shown here is derived from an EMBL/GenBank/DDBJ whole genome shotgun (WGS) entry which is preliminary data.</text>
</comment>
<dbReference type="EMBL" id="MGGW01000006">
    <property type="protein sequence ID" value="OGM55033.1"/>
    <property type="molecule type" value="Genomic_DNA"/>
</dbReference>
<feature type="transmembrane region" description="Helical" evidence="1">
    <location>
        <begin position="29"/>
        <end position="51"/>
    </location>
</feature>
<keyword evidence="1" id="KW-0812">Transmembrane</keyword>
<protein>
    <submittedName>
        <fullName evidence="2">Uncharacterized protein</fullName>
    </submittedName>
</protein>
<proteinExistence type="predicted"/>
<dbReference type="Proteomes" id="UP000178603">
    <property type="component" value="Unassembled WGS sequence"/>
</dbReference>
<keyword evidence="1" id="KW-1133">Transmembrane helix</keyword>
<sequence>MGKERESLRLKQRREAAEAKERARQRRKLLGWGLAGGVTLTLGSVLVYVAGQGQARLDLPQGSTPEKGTREYLDYLIEKYKDDGFPPTDEELSGLALSTAVSLCSQVSCNLTPQSLSEKTIFSRDTLKFYDALKKTGTRTVGNPLGFTDNKEGVSYINLTSGQRVWEDLRQNDVPPIKMLILTTSHEQIHLNAQAVPFLGYRNITLEHTTPEGWQVISTGTTGFRVNTTFRDRGEEVTLSSLENLDEGYVEWANKTLLGQSGLPYIEQVVIRSEGEAFLYQQQTSARTFGSVAERLGLTPQNTWGFYKTSNLVGFTSFLGEQAGLQGKEAEVYGFLLTGAIDQLNQDLVFKLLENPESLELRPS</sequence>
<name>A0A1F8ATF6_9BACT</name>
<accession>A0A1F8ATF6</accession>
<evidence type="ECO:0000256" key="1">
    <source>
        <dbReference type="SAM" id="Phobius"/>
    </source>
</evidence>
<dbReference type="AlphaFoldDB" id="A0A1F8ATF6"/>
<organism evidence="2 3">
    <name type="scientific">Candidatus Woesebacteria bacterium RIFCSPHIGHO2_12_FULL_41_24</name>
    <dbReference type="NCBI Taxonomy" id="1802510"/>
    <lineage>
        <taxon>Bacteria</taxon>
        <taxon>Candidatus Woeseibacteriota</taxon>
    </lineage>
</organism>
<keyword evidence="1" id="KW-0472">Membrane</keyword>
<evidence type="ECO:0000313" key="3">
    <source>
        <dbReference type="Proteomes" id="UP000178603"/>
    </source>
</evidence>
<reference evidence="2 3" key="1">
    <citation type="journal article" date="2016" name="Nat. Commun.">
        <title>Thousands of microbial genomes shed light on interconnected biogeochemical processes in an aquifer system.</title>
        <authorList>
            <person name="Anantharaman K."/>
            <person name="Brown C.T."/>
            <person name="Hug L.A."/>
            <person name="Sharon I."/>
            <person name="Castelle C.J."/>
            <person name="Probst A.J."/>
            <person name="Thomas B.C."/>
            <person name="Singh A."/>
            <person name="Wilkins M.J."/>
            <person name="Karaoz U."/>
            <person name="Brodie E.L."/>
            <person name="Williams K.H."/>
            <person name="Hubbard S.S."/>
            <person name="Banfield J.F."/>
        </authorList>
    </citation>
    <scope>NUCLEOTIDE SEQUENCE [LARGE SCALE GENOMIC DNA]</scope>
</reference>
<evidence type="ECO:0000313" key="2">
    <source>
        <dbReference type="EMBL" id="OGM55033.1"/>
    </source>
</evidence>